<dbReference type="GO" id="GO:0005737">
    <property type="term" value="C:cytoplasm"/>
    <property type="evidence" value="ECO:0007669"/>
    <property type="project" value="UniProtKB-SubCell"/>
</dbReference>
<evidence type="ECO:0000256" key="4">
    <source>
        <dbReference type="HAMAP-Rule" id="MF_00243"/>
    </source>
</evidence>
<gene>
    <name evidence="7" type="ORF">ENW83_04935</name>
</gene>
<dbReference type="AlphaFoldDB" id="A0A7J3SNR5"/>
<keyword evidence="4" id="KW-0520">NAD</keyword>
<comment type="similarity">
    <text evidence="1 4">Belongs to the archaeal NMN adenylyltransferase family.</text>
</comment>
<comment type="subcellular location">
    <subcellularLocation>
        <location evidence="4">Cytoplasm</location>
    </subcellularLocation>
</comment>
<keyword evidence="4" id="KW-0963">Cytoplasm</keyword>
<dbReference type="HAMAP" id="MF_00243">
    <property type="entry name" value="NMN_adenylyltr"/>
    <property type="match status" value="1"/>
</dbReference>
<dbReference type="Gene3D" id="3.40.50.620">
    <property type="entry name" value="HUPs"/>
    <property type="match status" value="1"/>
</dbReference>
<dbReference type="PANTHER" id="PTHR21342:SF0">
    <property type="entry name" value="BIFUNCTIONAL NMN ADENYLYLTRANSFERASE_NUDIX HYDROLASE"/>
    <property type="match status" value="1"/>
</dbReference>
<evidence type="ECO:0000256" key="1">
    <source>
        <dbReference type="ARBA" id="ARBA00010124"/>
    </source>
</evidence>
<accession>A0A7J3SNR5</accession>
<dbReference type="Pfam" id="PF01467">
    <property type="entry name" value="CTP_transf_like"/>
    <property type="match status" value="1"/>
</dbReference>
<dbReference type="NCBIfam" id="TIGR00125">
    <property type="entry name" value="cyt_tran_rel"/>
    <property type="match status" value="1"/>
</dbReference>
<name>A0A7J3SNR5_9CREN</name>
<feature type="domain" description="Cytidyltransferase-like" evidence="6">
    <location>
        <begin position="2"/>
        <end position="133"/>
    </location>
</feature>
<dbReference type="GO" id="GO:0009435">
    <property type="term" value="P:NAD+ biosynthetic process"/>
    <property type="evidence" value="ECO:0007669"/>
    <property type="project" value="UniProtKB-UniRule"/>
</dbReference>
<sequence>MVFPGRFQPVHKGHIEVIRWLLERSNELAIVIGSAQKSHIVDNPFTAGERILMFIESLKEEGISRERVLIVPVQDIEYNSIWVSYLESLLPPFDGVASRNPLVVRLFKERGYPVLIPPMFMRGDYSGKRIRERMLNGQEWKSLVPEPVAKIIDKIGGVQRLVNVSMTDEVEG</sequence>
<evidence type="ECO:0000259" key="6">
    <source>
        <dbReference type="Pfam" id="PF01467"/>
    </source>
</evidence>
<dbReference type="UniPathway" id="UPA00253">
    <property type="reaction ID" value="UER00600"/>
</dbReference>
<dbReference type="NCBIfam" id="NF002243">
    <property type="entry name" value="PRK01153.1"/>
    <property type="match status" value="1"/>
</dbReference>
<dbReference type="InterPro" id="IPR004821">
    <property type="entry name" value="Cyt_trans-like"/>
</dbReference>
<dbReference type="EMBL" id="DTLS01000145">
    <property type="protein sequence ID" value="HGZ60529.1"/>
    <property type="molecule type" value="Genomic_DNA"/>
</dbReference>
<evidence type="ECO:0000256" key="2">
    <source>
        <dbReference type="ARBA" id="ARBA00022679"/>
    </source>
</evidence>
<comment type="catalytic activity">
    <reaction evidence="4">
        <text>beta-nicotinamide D-ribonucleotide + ATP + H(+) = diphosphate + NAD(+)</text>
        <dbReference type="Rhea" id="RHEA:21360"/>
        <dbReference type="ChEBI" id="CHEBI:14649"/>
        <dbReference type="ChEBI" id="CHEBI:15378"/>
        <dbReference type="ChEBI" id="CHEBI:30616"/>
        <dbReference type="ChEBI" id="CHEBI:33019"/>
        <dbReference type="ChEBI" id="CHEBI:57540"/>
        <dbReference type="EC" id="2.7.7.1"/>
    </reaction>
</comment>
<dbReference type="EC" id="2.7.7.1" evidence="4 5"/>
<comment type="pathway">
    <text evidence="4">Cofactor biosynthesis; NAD(+) biosynthesis; NAD(+) from nicotinamide D-ribonucleotide: step 1/1.</text>
</comment>
<organism evidence="7">
    <name type="scientific">Fervidicoccus fontis</name>
    <dbReference type="NCBI Taxonomy" id="683846"/>
    <lineage>
        <taxon>Archaea</taxon>
        <taxon>Thermoproteota</taxon>
        <taxon>Thermoprotei</taxon>
        <taxon>Fervidicoccales</taxon>
        <taxon>Fervidicoccaceae</taxon>
        <taxon>Fervidicoccus</taxon>
    </lineage>
</organism>
<evidence type="ECO:0000256" key="3">
    <source>
        <dbReference type="ARBA" id="ARBA00022695"/>
    </source>
</evidence>
<dbReference type="GO" id="GO:0000309">
    <property type="term" value="F:nicotinamide-nucleotide adenylyltransferase activity"/>
    <property type="evidence" value="ECO:0007669"/>
    <property type="project" value="UniProtKB-UniRule"/>
</dbReference>
<dbReference type="InterPro" id="IPR014729">
    <property type="entry name" value="Rossmann-like_a/b/a_fold"/>
</dbReference>
<evidence type="ECO:0000256" key="5">
    <source>
        <dbReference type="NCBIfam" id="TIGR01527"/>
    </source>
</evidence>
<comment type="caution">
    <text evidence="7">The sequence shown here is derived from an EMBL/GenBank/DDBJ whole genome shotgun (WGS) entry which is preliminary data.</text>
</comment>
<dbReference type="NCBIfam" id="TIGR01527">
    <property type="entry name" value="arch_NMN_Atrans"/>
    <property type="match status" value="1"/>
</dbReference>
<keyword evidence="3 4" id="KW-0548">Nucleotidyltransferase</keyword>
<dbReference type="SUPFAM" id="SSF52374">
    <property type="entry name" value="Nucleotidylyl transferase"/>
    <property type="match status" value="1"/>
</dbReference>
<dbReference type="GO" id="GO:0005524">
    <property type="term" value="F:ATP binding"/>
    <property type="evidence" value="ECO:0007669"/>
    <property type="project" value="UniProtKB-KW"/>
</dbReference>
<dbReference type="PANTHER" id="PTHR21342">
    <property type="entry name" value="PHOSPHOPANTETHEINE ADENYLYLTRANSFERASE"/>
    <property type="match status" value="1"/>
</dbReference>
<reference evidence="7" key="1">
    <citation type="journal article" date="2020" name="mSystems">
        <title>Genome- and Community-Level Interaction Insights into Carbon Utilization and Element Cycling Functions of Hydrothermarchaeota in Hydrothermal Sediment.</title>
        <authorList>
            <person name="Zhou Z."/>
            <person name="Liu Y."/>
            <person name="Xu W."/>
            <person name="Pan J."/>
            <person name="Luo Z.H."/>
            <person name="Li M."/>
        </authorList>
    </citation>
    <scope>NUCLEOTIDE SEQUENCE [LARGE SCALE GENOMIC DNA]</scope>
    <source>
        <strain evidence="7">SpSt-885</strain>
    </source>
</reference>
<keyword evidence="2 4" id="KW-0808">Transferase</keyword>
<evidence type="ECO:0000313" key="7">
    <source>
        <dbReference type="EMBL" id="HGZ60529.1"/>
    </source>
</evidence>
<keyword evidence="4" id="KW-0067">ATP-binding</keyword>
<proteinExistence type="inferred from homology"/>
<keyword evidence="4" id="KW-0547">Nucleotide-binding</keyword>
<protein>
    <recommendedName>
        <fullName evidence="4 5">Nicotinamide-nucleotide adenylyltransferase</fullName>
        <ecNumber evidence="4 5">2.7.7.1</ecNumber>
    </recommendedName>
    <alternativeName>
        <fullName evidence="4">NAD(+) diphosphorylase</fullName>
    </alternativeName>
    <alternativeName>
        <fullName evidence="4">NAD(+) pyrophosphorylase</fullName>
    </alternativeName>
    <alternativeName>
        <fullName evidence="4">NMN adenylyltransferase</fullName>
    </alternativeName>
</protein>
<keyword evidence="4" id="KW-0662">Pyridine nucleotide biosynthesis</keyword>
<dbReference type="InterPro" id="IPR006418">
    <property type="entry name" value="NMN_Atrans_arc"/>
</dbReference>